<evidence type="ECO:0000256" key="6">
    <source>
        <dbReference type="ARBA" id="ARBA00022723"/>
    </source>
</evidence>
<dbReference type="Proteomes" id="UP000295497">
    <property type="component" value="Chromosome"/>
</dbReference>
<dbReference type="CDD" id="cd02791">
    <property type="entry name" value="MopB_CT_Nitrate-R-NapA-like"/>
    <property type="match status" value="1"/>
</dbReference>
<dbReference type="SUPFAM" id="SSF50692">
    <property type="entry name" value="ADC-like"/>
    <property type="match status" value="1"/>
</dbReference>
<dbReference type="GO" id="GO:0042128">
    <property type="term" value="P:nitrate assimilation"/>
    <property type="evidence" value="ECO:0007669"/>
    <property type="project" value="UniProtKB-KW"/>
</dbReference>
<evidence type="ECO:0000256" key="9">
    <source>
        <dbReference type="ARBA" id="ARBA00023014"/>
    </source>
</evidence>
<comment type="cofactor">
    <cofactor evidence="2">
        <name>[4Fe-4S] cluster</name>
        <dbReference type="ChEBI" id="CHEBI:49883"/>
    </cofactor>
</comment>
<keyword evidence="8" id="KW-0408">Iron</keyword>
<dbReference type="GO" id="GO:0046872">
    <property type="term" value="F:metal ion binding"/>
    <property type="evidence" value="ECO:0007669"/>
    <property type="project" value="UniProtKB-KW"/>
</dbReference>
<dbReference type="PROSITE" id="PS51669">
    <property type="entry name" value="4FE4S_MOW_BIS_MGD"/>
    <property type="match status" value="1"/>
</dbReference>
<evidence type="ECO:0000259" key="11">
    <source>
        <dbReference type="PROSITE" id="PS51669"/>
    </source>
</evidence>
<dbReference type="PANTHER" id="PTHR43105">
    <property type="entry name" value="RESPIRATORY NITRATE REDUCTASE"/>
    <property type="match status" value="1"/>
</dbReference>
<dbReference type="GO" id="GO:0051539">
    <property type="term" value="F:4 iron, 4 sulfur cluster binding"/>
    <property type="evidence" value="ECO:0007669"/>
    <property type="project" value="UniProtKB-KW"/>
</dbReference>
<dbReference type="Gene3D" id="3.40.50.740">
    <property type="match status" value="1"/>
</dbReference>
<dbReference type="RefSeq" id="WP_129575758.1">
    <property type="nucleotide sequence ID" value="NZ_CP012672.1"/>
</dbReference>
<evidence type="ECO:0000256" key="5">
    <source>
        <dbReference type="ARBA" id="ARBA00022505"/>
    </source>
</evidence>
<name>A0A4P2QQE4_SORCE</name>
<dbReference type="InterPro" id="IPR006963">
    <property type="entry name" value="Mopterin_OxRdtase_4Fe-4S_dom"/>
</dbReference>
<evidence type="ECO:0000256" key="7">
    <source>
        <dbReference type="ARBA" id="ARBA00023002"/>
    </source>
</evidence>
<evidence type="ECO:0000256" key="8">
    <source>
        <dbReference type="ARBA" id="ARBA00023004"/>
    </source>
</evidence>
<dbReference type="Gene3D" id="2.20.25.90">
    <property type="entry name" value="ADC-like domains"/>
    <property type="match status" value="1"/>
</dbReference>
<evidence type="ECO:0000256" key="1">
    <source>
        <dbReference type="ARBA" id="ARBA00001942"/>
    </source>
</evidence>
<accession>A0A4P2QQE4</accession>
<feature type="domain" description="4Fe-4S Mo/W bis-MGD-type" evidence="11">
    <location>
        <begin position="37"/>
        <end position="93"/>
    </location>
</feature>
<proteinExistence type="inferred from homology"/>
<dbReference type="Pfam" id="PF04879">
    <property type="entry name" value="Molybdop_Fe4S4"/>
    <property type="match status" value="1"/>
</dbReference>
<keyword evidence="10" id="KW-0534">Nitrate assimilation</keyword>
<evidence type="ECO:0000256" key="4">
    <source>
        <dbReference type="ARBA" id="ARBA00022485"/>
    </source>
</evidence>
<dbReference type="CDD" id="cd02754">
    <property type="entry name" value="MopB_Nitrate-R-NapA-like"/>
    <property type="match status" value="1"/>
</dbReference>
<dbReference type="SMART" id="SM00926">
    <property type="entry name" value="Molybdop_Fe4S4"/>
    <property type="match status" value="1"/>
</dbReference>
<evidence type="ECO:0000313" key="12">
    <source>
        <dbReference type="EMBL" id="AUX32091.1"/>
    </source>
</evidence>
<dbReference type="GO" id="GO:0043546">
    <property type="term" value="F:molybdopterin cofactor binding"/>
    <property type="evidence" value="ECO:0007669"/>
    <property type="project" value="InterPro"/>
</dbReference>
<dbReference type="AlphaFoldDB" id="A0A4P2QQE4"/>
<keyword evidence="9" id="KW-0411">Iron-sulfur</keyword>
<keyword evidence="6" id="KW-0479">Metal-binding</keyword>
<dbReference type="Pfam" id="PF00384">
    <property type="entry name" value="Molybdopterin"/>
    <property type="match status" value="1"/>
</dbReference>
<dbReference type="EC" id="1.7.99.4" evidence="12"/>
<evidence type="ECO:0000313" key="13">
    <source>
        <dbReference type="Proteomes" id="UP000295497"/>
    </source>
</evidence>
<comment type="similarity">
    <text evidence="3">Belongs to the prokaryotic molybdopterin-containing oxidoreductase family. NasA/NapA/NarB subfamily.</text>
</comment>
<evidence type="ECO:0000256" key="2">
    <source>
        <dbReference type="ARBA" id="ARBA00001966"/>
    </source>
</evidence>
<sequence>MAQTRNSVTSPWGERTPYFGEHRWPARVDEQTEEEPERWVQSCCVLCTNGCGLDIGVKGSRIVGVRGRAQDVVNHGRLGPKGLHGWVANNSPDRLTRPLIRTGKKPGDAFREATWDEAMHLMTRRCRDVVARYTPSAVAIYNSGQLFLEEYYTLSVIAHAGLRTNHIDGNTRLCTATAGSSLRETFGRDGQPSSYRDFDVADCILHVGHNIAATQTVSWMRILDRRRGPNPPRLVVIDPRTTDTAREADVHLTPRLGTNVALLNGLMHLLIQNGHVDRAFIEAHTVGFDVLREKVAGYPPRRVTEITGVPVEQLNAAARLLGTSERLLATVLQGVYQAHEATAAACQVNNLVLIRGMIGKPGCGVIQSNGQPTAQNTRETGADGEFPGFRNMNNPAHVADLARVWNVEPDVIPTFAPHTHCTQLFRLAEQGSIRMLWIIGTNPAVSVPNLPRIRKTLAKEDLFVVVQDAFPTETTRFADLVLPSAIWGEKTGTFTNTDRTVHISYKAVDPPGEARPDMDVFIDFARRMGFTDKDGQPLITWDTPEGAFDAWRACSEGQNCDYSGLTYAKLTGGSGIQWPVNDEHPDGTERLYADLRFPTGADECGSYGHDIETGAAVSREEYSANDPAGRAILKAADWFAPPESPDDEYPLWVTTGRLVYHFHTRTKTGRSPALQAAAPDVFVQMSAEDAARMDVSEGEMVDVVTRRGRVRGAARIGDILPGHLFIPFHYGYWDEEGTDGAEPDGRPRAANELTMTTWDPVSKQPAVKFAAARLQKVSAARSAAAKIAGAAERAAARAGAAASAVASAIARPSGGTAERQRLGDYLGLLRLAHERFIAACDAASEHELNEGELSMGLARLQELSRQSISWLEPAARPYDPAPPAGDANELSSLPEKIRLNRAREGKLGQLRGLHELYVLAADLHITLVAVKKTAMMLLDRPLMASCDRIEENTRRQQAWLLTQVGAHAPQILGVPF</sequence>
<gene>
    <name evidence="12" type="ORF">SOCE836_042270</name>
</gene>
<dbReference type="Pfam" id="PF01568">
    <property type="entry name" value="Molydop_binding"/>
    <property type="match status" value="1"/>
</dbReference>
<dbReference type="Gene3D" id="3.40.228.10">
    <property type="entry name" value="Dimethylsulfoxide Reductase, domain 2"/>
    <property type="match status" value="1"/>
</dbReference>
<dbReference type="SUPFAM" id="SSF53706">
    <property type="entry name" value="Formate dehydrogenase/DMSO reductase, domains 1-3"/>
    <property type="match status" value="1"/>
</dbReference>
<keyword evidence="4" id="KW-0004">4Fe-4S</keyword>
<reference evidence="12 13" key="1">
    <citation type="submission" date="2015-09" db="EMBL/GenBank/DDBJ databases">
        <title>Sorangium comparison.</title>
        <authorList>
            <person name="Zaburannyi N."/>
            <person name="Bunk B."/>
            <person name="Overmann J."/>
            <person name="Mueller R."/>
        </authorList>
    </citation>
    <scope>NUCLEOTIDE SEQUENCE [LARGE SCALE GENOMIC DNA]</scope>
    <source>
        <strain evidence="12 13">So ce836</strain>
    </source>
</reference>
<keyword evidence="7 12" id="KW-0560">Oxidoreductase</keyword>
<dbReference type="EMBL" id="CP012672">
    <property type="protein sequence ID" value="AUX32091.1"/>
    <property type="molecule type" value="Genomic_DNA"/>
</dbReference>
<dbReference type="InterPro" id="IPR041957">
    <property type="entry name" value="CT_Nitrate-R-NapA-like"/>
</dbReference>
<dbReference type="InterPro" id="IPR006657">
    <property type="entry name" value="MoPterin_dinucl-bd_dom"/>
</dbReference>
<evidence type="ECO:0000256" key="10">
    <source>
        <dbReference type="ARBA" id="ARBA00023063"/>
    </source>
</evidence>
<dbReference type="Gene3D" id="2.40.40.20">
    <property type="match status" value="1"/>
</dbReference>
<dbReference type="GO" id="GO:0016491">
    <property type="term" value="F:oxidoreductase activity"/>
    <property type="evidence" value="ECO:0007669"/>
    <property type="project" value="UniProtKB-KW"/>
</dbReference>
<keyword evidence="5" id="KW-0500">Molybdenum</keyword>
<dbReference type="PANTHER" id="PTHR43105:SF10">
    <property type="entry name" value="NADH-QUINONE OXIDOREDUCTASE SUBUNIT G"/>
    <property type="match status" value="1"/>
</dbReference>
<comment type="cofactor">
    <cofactor evidence="1">
        <name>Mo-bis(molybdopterin guanine dinucleotide)</name>
        <dbReference type="ChEBI" id="CHEBI:60539"/>
    </cofactor>
</comment>
<dbReference type="InterPro" id="IPR050123">
    <property type="entry name" value="Prok_molybdopt-oxidoreductase"/>
</dbReference>
<organism evidence="12 13">
    <name type="scientific">Sorangium cellulosum</name>
    <name type="common">Polyangium cellulosum</name>
    <dbReference type="NCBI Taxonomy" id="56"/>
    <lineage>
        <taxon>Bacteria</taxon>
        <taxon>Pseudomonadati</taxon>
        <taxon>Myxococcota</taxon>
        <taxon>Polyangia</taxon>
        <taxon>Polyangiales</taxon>
        <taxon>Polyangiaceae</taxon>
        <taxon>Sorangium</taxon>
    </lineage>
</organism>
<dbReference type="InterPro" id="IPR009010">
    <property type="entry name" value="Asp_de-COase-like_dom_sf"/>
</dbReference>
<dbReference type="GO" id="GO:0045333">
    <property type="term" value="P:cellular respiration"/>
    <property type="evidence" value="ECO:0007669"/>
    <property type="project" value="UniProtKB-ARBA"/>
</dbReference>
<dbReference type="InterPro" id="IPR006656">
    <property type="entry name" value="Mopterin_OxRdtase"/>
</dbReference>
<protein>
    <submittedName>
        <fullName evidence="12">Nitrate reductase</fullName>
        <ecNumber evidence="12">1.7.99.4</ecNumber>
    </submittedName>
</protein>
<evidence type="ECO:0000256" key="3">
    <source>
        <dbReference type="ARBA" id="ARBA00008747"/>
    </source>
</evidence>